<dbReference type="EMBL" id="JAEMHL010000004">
    <property type="protein sequence ID" value="MBJ6750694.1"/>
    <property type="molecule type" value="Genomic_DNA"/>
</dbReference>
<keyword evidence="4" id="KW-1185">Reference proteome</keyword>
<evidence type="ECO:0000256" key="1">
    <source>
        <dbReference type="SAM" id="Phobius"/>
    </source>
</evidence>
<sequence length="221" mass="24727">MRLIDCFMPLLAHVVDFRNALPQCTADYVQVKGEIWQLLAQSEALSQEGGCDQDQFDQARFMVCAWVDETLLASPWADRQLWQHEQLQRLFYRTTDAGVEAFQRLETLVEQQEVHEVYCTCLALGFRGRYIGEQGAYLLEQLKAAHLKRFLGAADAVPALEGLALFPQSLPDLPAGEVPTSHTAFALTPLSAVLIAAPVIIFALMYLVFRYVLNGLALPNL</sequence>
<dbReference type="InterPro" id="IPR017732">
    <property type="entry name" value="T4/T6SS_DotU"/>
</dbReference>
<evidence type="ECO:0000259" key="2">
    <source>
        <dbReference type="Pfam" id="PF09850"/>
    </source>
</evidence>
<dbReference type="Gene3D" id="1.25.40.590">
    <property type="entry name" value="Type IV / VI secretion system, DotU"/>
    <property type="match status" value="1"/>
</dbReference>
<evidence type="ECO:0000313" key="4">
    <source>
        <dbReference type="Proteomes" id="UP000614714"/>
    </source>
</evidence>
<organism evidence="3 4">
    <name type="scientific">Geomonas anaerohicana</name>
    <dbReference type="NCBI Taxonomy" id="2798583"/>
    <lineage>
        <taxon>Bacteria</taxon>
        <taxon>Pseudomonadati</taxon>
        <taxon>Thermodesulfobacteriota</taxon>
        <taxon>Desulfuromonadia</taxon>
        <taxon>Geobacterales</taxon>
        <taxon>Geobacteraceae</taxon>
        <taxon>Geomonas</taxon>
    </lineage>
</organism>
<dbReference type="RefSeq" id="WP_199389198.1">
    <property type="nucleotide sequence ID" value="NZ_JAEMHL010000004.1"/>
</dbReference>
<feature type="domain" description="Type IV / VI secretion system DotU" evidence="2">
    <location>
        <begin position="3"/>
        <end position="211"/>
    </location>
</feature>
<proteinExistence type="predicted"/>
<keyword evidence="1" id="KW-1133">Transmembrane helix</keyword>
<name>A0ABS0YFJ7_9BACT</name>
<gene>
    <name evidence="3" type="ORF">JFN91_10745</name>
</gene>
<feature type="transmembrane region" description="Helical" evidence="1">
    <location>
        <begin position="190"/>
        <end position="213"/>
    </location>
</feature>
<dbReference type="Pfam" id="PF09850">
    <property type="entry name" value="DotU"/>
    <property type="match status" value="1"/>
</dbReference>
<accession>A0ABS0YFJ7</accession>
<reference evidence="3 4" key="1">
    <citation type="submission" date="2020-12" db="EMBL/GenBank/DDBJ databases">
        <title>Geomonas sp. Red421, isolated from paddy soil.</title>
        <authorList>
            <person name="Xu Z."/>
            <person name="Zhang Z."/>
            <person name="Masuda Y."/>
            <person name="Itoh H."/>
            <person name="Senoo K."/>
        </authorList>
    </citation>
    <scope>NUCLEOTIDE SEQUENCE [LARGE SCALE GENOMIC DNA]</scope>
    <source>
        <strain evidence="3 4">Red421</strain>
    </source>
</reference>
<keyword evidence="1" id="KW-0812">Transmembrane</keyword>
<dbReference type="PANTHER" id="PTHR38033">
    <property type="entry name" value="MEMBRANE PROTEIN-RELATED"/>
    <property type="match status" value="1"/>
</dbReference>
<dbReference type="PANTHER" id="PTHR38033:SF1">
    <property type="entry name" value="DOTU FAMILY TYPE IV_VI SECRETION SYSTEM PROTEIN"/>
    <property type="match status" value="1"/>
</dbReference>
<keyword evidence="1" id="KW-0472">Membrane</keyword>
<protein>
    <submittedName>
        <fullName evidence="3">DotU family type IV/VI secretion system protein</fullName>
    </submittedName>
</protein>
<comment type="caution">
    <text evidence="3">The sequence shown here is derived from an EMBL/GenBank/DDBJ whole genome shotgun (WGS) entry which is preliminary data.</text>
</comment>
<evidence type="ECO:0000313" key="3">
    <source>
        <dbReference type="EMBL" id="MBJ6750694.1"/>
    </source>
</evidence>
<dbReference type="NCBIfam" id="TIGR03349">
    <property type="entry name" value="IV_VI_DotU"/>
    <property type="match status" value="1"/>
</dbReference>
<dbReference type="Proteomes" id="UP000614714">
    <property type="component" value="Unassembled WGS sequence"/>
</dbReference>
<dbReference type="InterPro" id="IPR038522">
    <property type="entry name" value="T4/T6SS_DotU_sf"/>
</dbReference>